<feature type="compositionally biased region" description="Acidic residues" evidence="1">
    <location>
        <begin position="158"/>
        <end position="173"/>
    </location>
</feature>
<dbReference type="Proteomes" id="UP001235849">
    <property type="component" value="Unassembled WGS sequence"/>
</dbReference>
<keyword evidence="4" id="KW-1185">Reference proteome</keyword>
<accession>A0ABT7B6T4</accession>
<feature type="domain" description="ParB-like N-terminal" evidence="2">
    <location>
        <begin position="3"/>
        <end position="91"/>
    </location>
</feature>
<reference evidence="3 4" key="1">
    <citation type="submission" date="2023-01" db="EMBL/GenBank/DDBJ databases">
        <title>Novel diversity within Roseofilum (Cyanobacteria; Desertifilaceae) from marine benthic mats with descriptions of four novel species.</title>
        <authorList>
            <person name="Wang Y."/>
            <person name="Berthold D.E."/>
            <person name="Hu J."/>
            <person name="Lefler F.W."/>
            <person name="Laughinghouse H.D. IV."/>
        </authorList>
    </citation>
    <scope>NUCLEOTIDE SEQUENCE [LARGE SCALE GENOMIC DNA]</scope>
    <source>
        <strain evidence="3 4">BLCC-M114</strain>
    </source>
</reference>
<dbReference type="EMBL" id="JAQOSO010000073">
    <property type="protein sequence ID" value="MDJ1174884.1"/>
    <property type="molecule type" value="Genomic_DNA"/>
</dbReference>
<evidence type="ECO:0000313" key="4">
    <source>
        <dbReference type="Proteomes" id="UP001235849"/>
    </source>
</evidence>
<dbReference type="InterPro" id="IPR036086">
    <property type="entry name" value="ParB/Sulfiredoxin_sf"/>
</dbReference>
<evidence type="ECO:0000313" key="3">
    <source>
        <dbReference type="EMBL" id="MDJ1174884.1"/>
    </source>
</evidence>
<sequence length="225" mass="25607">MIVNLGIDEISPYEGNPRKHSEAQIQALASLMGRFGFHDSHAIAVDESGVVIWGHGRLLAAKRLGLKEVPVEVIPGLLEEEKQALRIADNAVADESKWDLEKLQEELFTLSTTDIDIDLLRVPDDLIDRLMQDLPATAKKDFKAKEPFFIADERSEDERSEDERSDSDEDERDDSDRTYCKEIILRCESIEDVYWLSNVIGQKINEKTTILYIPKRSQSIANARH</sequence>
<proteinExistence type="predicted"/>
<dbReference type="SUPFAM" id="SSF110849">
    <property type="entry name" value="ParB/Sulfiredoxin"/>
    <property type="match status" value="1"/>
</dbReference>
<dbReference type="SMART" id="SM00470">
    <property type="entry name" value="ParB"/>
    <property type="match status" value="1"/>
</dbReference>
<dbReference type="InterPro" id="IPR003115">
    <property type="entry name" value="ParB_N"/>
</dbReference>
<dbReference type="CDD" id="cd16403">
    <property type="entry name" value="ParB_N_like_MT"/>
    <property type="match status" value="1"/>
</dbReference>
<evidence type="ECO:0000256" key="1">
    <source>
        <dbReference type="SAM" id="MobiDB-lite"/>
    </source>
</evidence>
<organism evidence="3 4">
    <name type="scientific">Roseofilum capinflatum BLCC-M114</name>
    <dbReference type="NCBI Taxonomy" id="3022440"/>
    <lineage>
        <taxon>Bacteria</taxon>
        <taxon>Bacillati</taxon>
        <taxon>Cyanobacteriota</taxon>
        <taxon>Cyanophyceae</taxon>
        <taxon>Desertifilales</taxon>
        <taxon>Desertifilaceae</taxon>
        <taxon>Roseofilum</taxon>
        <taxon>Roseofilum capinflatum</taxon>
    </lineage>
</organism>
<protein>
    <submittedName>
        <fullName evidence="3">ParB/Srx family N-terminal domain-containing protein</fullName>
    </submittedName>
</protein>
<evidence type="ECO:0000259" key="2">
    <source>
        <dbReference type="SMART" id="SM00470"/>
    </source>
</evidence>
<gene>
    <name evidence="3" type="ORF">PMG25_12335</name>
</gene>
<dbReference type="Gene3D" id="3.90.1530.10">
    <property type="entry name" value="Conserved hypothetical protein from pyrococcus furiosus pfu- 392566-001, ParB domain"/>
    <property type="match status" value="1"/>
</dbReference>
<feature type="region of interest" description="Disordered" evidence="1">
    <location>
        <begin position="153"/>
        <end position="175"/>
    </location>
</feature>
<dbReference type="RefSeq" id="WP_283767200.1">
    <property type="nucleotide sequence ID" value="NZ_JAQOSO010000073.1"/>
</dbReference>
<comment type="caution">
    <text evidence="3">The sequence shown here is derived from an EMBL/GenBank/DDBJ whole genome shotgun (WGS) entry which is preliminary data.</text>
</comment>
<name>A0ABT7B6T4_9CYAN</name>